<dbReference type="EMBL" id="BAAAXQ010000077">
    <property type="protein sequence ID" value="GAA3025973.1"/>
    <property type="molecule type" value="Genomic_DNA"/>
</dbReference>
<reference evidence="2 3" key="1">
    <citation type="journal article" date="2019" name="Int. J. Syst. Evol. Microbiol.">
        <title>The Global Catalogue of Microorganisms (GCM) 10K type strain sequencing project: providing services to taxonomists for standard genome sequencing and annotation.</title>
        <authorList>
            <consortium name="The Broad Institute Genomics Platform"/>
            <consortium name="The Broad Institute Genome Sequencing Center for Infectious Disease"/>
            <person name="Wu L."/>
            <person name="Ma J."/>
        </authorList>
    </citation>
    <scope>NUCLEOTIDE SEQUENCE [LARGE SCALE GENOMIC DNA]</scope>
    <source>
        <strain evidence="2 3">JCM 8736</strain>
    </source>
</reference>
<proteinExistence type="predicted"/>
<dbReference type="Pfam" id="PF13673">
    <property type="entry name" value="Acetyltransf_10"/>
    <property type="match status" value="1"/>
</dbReference>
<accession>A0ABN3YFA9</accession>
<sequence length="145" mass="16935">MEEVKIIIGKQAWQRAASIFIRMQVFVLEKQISLQDEFDENDTENAIYAVAYKGNLPVATARWLKIDEERVRITRVATLKEYRGKHLSSEILKQLEEYSRVSAYKKVDIHSEVTALPFYLKCGYQISSDVYYEDDVPCQSVEKYL</sequence>
<organism evidence="2 3">
    <name type="scientific">Tetragenococcus solitarius</name>
    <dbReference type="NCBI Taxonomy" id="71453"/>
    <lineage>
        <taxon>Bacteria</taxon>
        <taxon>Bacillati</taxon>
        <taxon>Bacillota</taxon>
        <taxon>Bacilli</taxon>
        <taxon>Lactobacillales</taxon>
        <taxon>Enterococcaceae</taxon>
        <taxon>Tetragenococcus</taxon>
    </lineage>
</organism>
<keyword evidence="3" id="KW-1185">Reference proteome</keyword>
<dbReference type="SUPFAM" id="SSF55729">
    <property type="entry name" value="Acyl-CoA N-acyltransferases (Nat)"/>
    <property type="match status" value="1"/>
</dbReference>
<dbReference type="RefSeq" id="WP_068709054.1">
    <property type="nucleotide sequence ID" value="NZ_BAAAXQ010000077.1"/>
</dbReference>
<evidence type="ECO:0000313" key="3">
    <source>
        <dbReference type="Proteomes" id="UP001501577"/>
    </source>
</evidence>
<dbReference type="InterPro" id="IPR000182">
    <property type="entry name" value="GNAT_dom"/>
</dbReference>
<name>A0ABN3YFA9_9ENTE</name>
<gene>
    <name evidence="2" type="ORF">GCM10019998_23060</name>
</gene>
<dbReference type="InterPro" id="IPR016181">
    <property type="entry name" value="Acyl_CoA_acyltransferase"/>
</dbReference>
<dbReference type="Proteomes" id="UP001501577">
    <property type="component" value="Unassembled WGS sequence"/>
</dbReference>
<evidence type="ECO:0000259" key="1">
    <source>
        <dbReference type="PROSITE" id="PS51186"/>
    </source>
</evidence>
<feature type="domain" description="N-acetyltransferase" evidence="1">
    <location>
        <begin position="4"/>
        <end position="145"/>
    </location>
</feature>
<protein>
    <submittedName>
        <fullName evidence="2">GNAT family N-acetyltransferase</fullName>
    </submittedName>
</protein>
<comment type="caution">
    <text evidence="2">The sequence shown here is derived from an EMBL/GenBank/DDBJ whole genome shotgun (WGS) entry which is preliminary data.</text>
</comment>
<dbReference type="Gene3D" id="3.40.630.30">
    <property type="match status" value="1"/>
</dbReference>
<dbReference type="PROSITE" id="PS51186">
    <property type="entry name" value="GNAT"/>
    <property type="match status" value="1"/>
</dbReference>
<evidence type="ECO:0000313" key="2">
    <source>
        <dbReference type="EMBL" id="GAA3025973.1"/>
    </source>
</evidence>